<dbReference type="AlphaFoldDB" id="A0A5J4X6J9"/>
<protein>
    <submittedName>
        <fullName evidence="1">Uncharacterized protein</fullName>
    </submittedName>
</protein>
<gene>
    <name evidence="1" type="ORF">EZS28_002206</name>
</gene>
<evidence type="ECO:0000313" key="1">
    <source>
        <dbReference type="EMBL" id="KAA6402275.1"/>
    </source>
</evidence>
<proteinExistence type="predicted"/>
<sequence length="210" mass="24065">MQSKQKIQNTASLIIQFIDSYTQNKQRKQNEQQESESAISLAQVTSSLEYLWGQIDYRKSCKQVTQIPKLLHSLIALVTFRLGTHLNEQTDLLRLGVRRQSRYCLYWIRVYGDKQIQKELVNVGFGRMMSISFCTAGGIGEEQDGEINVVLSYISGFLKALHEGRNDEWLPSFQPLPLLVPVSLEQIEEEGAIEEIETQMNNNGNYGYIK</sequence>
<organism evidence="1 2">
    <name type="scientific">Streblomastix strix</name>
    <dbReference type="NCBI Taxonomy" id="222440"/>
    <lineage>
        <taxon>Eukaryota</taxon>
        <taxon>Metamonada</taxon>
        <taxon>Preaxostyla</taxon>
        <taxon>Oxymonadida</taxon>
        <taxon>Streblomastigidae</taxon>
        <taxon>Streblomastix</taxon>
    </lineage>
</organism>
<reference evidence="1 2" key="1">
    <citation type="submission" date="2019-03" db="EMBL/GenBank/DDBJ databases">
        <title>Single cell metagenomics reveals metabolic interactions within the superorganism composed of flagellate Streblomastix strix and complex community of Bacteroidetes bacteria on its surface.</title>
        <authorList>
            <person name="Treitli S.C."/>
            <person name="Kolisko M."/>
            <person name="Husnik F."/>
            <person name="Keeling P."/>
            <person name="Hampl V."/>
        </authorList>
    </citation>
    <scope>NUCLEOTIDE SEQUENCE [LARGE SCALE GENOMIC DNA]</scope>
    <source>
        <strain evidence="1">ST1C</strain>
    </source>
</reference>
<name>A0A5J4X6J9_9EUKA</name>
<dbReference type="Proteomes" id="UP000324800">
    <property type="component" value="Unassembled WGS sequence"/>
</dbReference>
<evidence type="ECO:0000313" key="2">
    <source>
        <dbReference type="Proteomes" id="UP000324800"/>
    </source>
</evidence>
<dbReference type="EMBL" id="SNRW01000260">
    <property type="protein sequence ID" value="KAA6402275.1"/>
    <property type="molecule type" value="Genomic_DNA"/>
</dbReference>
<comment type="caution">
    <text evidence="1">The sequence shown here is derived from an EMBL/GenBank/DDBJ whole genome shotgun (WGS) entry which is preliminary data.</text>
</comment>
<feature type="non-terminal residue" evidence="1">
    <location>
        <position position="210"/>
    </location>
</feature>
<accession>A0A5J4X6J9</accession>